<keyword evidence="1" id="KW-0732">Signal</keyword>
<organism evidence="2 3">
    <name type="scientific">Streptomyces globosus</name>
    <dbReference type="NCBI Taxonomy" id="68209"/>
    <lineage>
        <taxon>Bacteria</taxon>
        <taxon>Bacillati</taxon>
        <taxon>Actinomycetota</taxon>
        <taxon>Actinomycetes</taxon>
        <taxon>Kitasatosporales</taxon>
        <taxon>Streptomycetaceae</taxon>
        <taxon>Streptomyces</taxon>
    </lineage>
</organism>
<reference evidence="2 3" key="1">
    <citation type="submission" date="2018-01" db="EMBL/GenBank/DDBJ databases">
        <title>Draft genome Sequence of streptomyces globosus LZH-48.</title>
        <authorList>
            <person name="Ran K."/>
            <person name="Li Z."/>
            <person name="Wei S."/>
            <person name="Dong R."/>
        </authorList>
    </citation>
    <scope>NUCLEOTIDE SEQUENCE [LARGE SCALE GENOMIC DNA]</scope>
    <source>
        <strain evidence="2 3">LZH-48</strain>
    </source>
</reference>
<accession>A0A344U5H9</accession>
<dbReference type="AlphaFoldDB" id="A0A344U5H9"/>
<keyword evidence="3" id="KW-1185">Reference proteome</keyword>
<feature type="signal peptide" evidence="1">
    <location>
        <begin position="1"/>
        <end position="20"/>
    </location>
</feature>
<proteinExistence type="predicted"/>
<dbReference type="KEGG" id="sgz:C0216_24210"/>
<dbReference type="EMBL" id="CP030862">
    <property type="protein sequence ID" value="AXE26150.1"/>
    <property type="molecule type" value="Genomic_DNA"/>
</dbReference>
<gene>
    <name evidence="2" type="ORF">C0216_24210</name>
</gene>
<evidence type="ECO:0000313" key="3">
    <source>
        <dbReference type="Proteomes" id="UP000252004"/>
    </source>
</evidence>
<evidence type="ECO:0000256" key="1">
    <source>
        <dbReference type="SAM" id="SignalP"/>
    </source>
</evidence>
<feature type="chain" id="PRO_5038445523" description="Spore-associated protein A" evidence="1">
    <location>
        <begin position="21"/>
        <end position="127"/>
    </location>
</feature>
<dbReference type="Proteomes" id="UP000252004">
    <property type="component" value="Chromosome"/>
</dbReference>
<protein>
    <recommendedName>
        <fullName evidence="4">Spore-associated protein A</fullName>
    </recommendedName>
</protein>
<name>A0A344U5H9_9ACTN</name>
<sequence length="127" mass="13047">MAVGAVTGALVVGGTAAAYAVTTSTKLSNGTLSFTAQDGSAYGDSSVFYASTAYKKTAGSKVSVRLEMITKDGRFGSSDAYKSVSAGQTVITQWGGVSKSRYASDCKATGSMWATGSIYYTPTVHFC</sequence>
<evidence type="ECO:0008006" key="4">
    <source>
        <dbReference type="Google" id="ProtNLM"/>
    </source>
</evidence>
<evidence type="ECO:0000313" key="2">
    <source>
        <dbReference type="EMBL" id="AXE26150.1"/>
    </source>
</evidence>